<accession>A0A562Q0A2</accession>
<reference evidence="3" key="2">
    <citation type="submission" date="2019-07" db="EMBL/GenBank/DDBJ databases">
        <authorList>
            <person name="Whitman W."/>
            <person name="Huntemann M."/>
            <person name="Clum A."/>
            <person name="Pillay M."/>
            <person name="Palaniappan K."/>
            <person name="Varghese N."/>
            <person name="Mikhailova N."/>
            <person name="Stamatis D."/>
            <person name="Reddy T."/>
            <person name="Daum C."/>
            <person name="Shapiro N."/>
            <person name="Ivanova N."/>
            <person name="Kyrpides N."/>
            <person name="Woyke T."/>
        </authorList>
    </citation>
    <scope>NUCLEOTIDE SEQUENCE</scope>
    <source>
        <strain evidence="3">CGMCC 1.10685</strain>
    </source>
</reference>
<evidence type="ECO:0000313" key="2">
    <source>
        <dbReference type="EMBL" id="QGZ38345.1"/>
    </source>
</evidence>
<dbReference type="AlphaFoldDB" id="A0A562Q0A2"/>
<dbReference type="PROSITE" id="PS51257">
    <property type="entry name" value="PROKAR_LIPOPROTEIN"/>
    <property type="match status" value="1"/>
</dbReference>
<evidence type="ECO:0008006" key="6">
    <source>
        <dbReference type="Google" id="ProtNLM"/>
    </source>
</evidence>
<dbReference type="EMBL" id="CP046904">
    <property type="protein sequence ID" value="QGZ38345.1"/>
    <property type="molecule type" value="Genomic_DNA"/>
</dbReference>
<dbReference type="SUPFAM" id="SSF50939">
    <property type="entry name" value="Sialidases"/>
    <property type="match status" value="1"/>
</dbReference>
<evidence type="ECO:0000313" key="4">
    <source>
        <dbReference type="Proteomes" id="UP000315112"/>
    </source>
</evidence>
<evidence type="ECO:0000313" key="3">
    <source>
        <dbReference type="EMBL" id="TWI50115.1"/>
    </source>
</evidence>
<dbReference type="Gene3D" id="2.120.10.10">
    <property type="match status" value="1"/>
</dbReference>
<dbReference type="CDD" id="cd15482">
    <property type="entry name" value="Sialidase_non-viral"/>
    <property type="match status" value="1"/>
</dbReference>
<protein>
    <recommendedName>
        <fullName evidence="6">Exo-alpha-sialidase</fullName>
    </recommendedName>
</protein>
<dbReference type="RefSeq" id="WP_145873748.1">
    <property type="nucleotide sequence ID" value="NZ_CP046904.1"/>
</dbReference>
<reference evidence="2 5" key="3">
    <citation type="submission" date="2019-12" db="EMBL/GenBank/DDBJ databases">
        <title>Draft Genome Sequences of Six Type Strains of the Genus Massilia.</title>
        <authorList>
            <person name="Miess H."/>
            <person name="Frediansyah A."/>
            <person name="Goeker M."/>
            <person name="Gross H."/>
        </authorList>
    </citation>
    <scope>NUCLEOTIDE SEQUENCE [LARGE SCALE GENOMIC DNA]</scope>
    <source>
        <strain evidence="2 5">DSM 26639</strain>
    </source>
</reference>
<dbReference type="Proteomes" id="UP000315112">
    <property type="component" value="Unassembled WGS sequence"/>
</dbReference>
<keyword evidence="5" id="KW-1185">Reference proteome</keyword>
<dbReference type="Proteomes" id="UP000437862">
    <property type="component" value="Chromosome"/>
</dbReference>
<sequence>MKQLNLARSVRLIAAFALTAMLAGCVTKTIATDPTKGPVAPGQSPVVVSITSNTGQIRGFDTIRLTRFSEPGNPIAALTIDKFELRRVAPGMARDTALFVGSLPAGNYMFSELVDVRSNQKLNVTGHRASSLGKITVTADAPVDLGRLIVTPLNSKVLYGRSALVQSNADLLKRFSPDYARLFAVPVRGGWSGARPADDHVEEYALARPVGADCMTEMDDGRVVAASRLGAVLVRDKHAQWSTLRGPGIESLLCVLPVTLPDADLLAVGEFGALLKHVPGTTALTPVDTGNLPPGNLLRIAGNAGAGWYVAHQDRDQITFFHATRLEGGDWKPIGRESVKAAFWGGERQMFIWTTRTGFAYSLYKGPMQRYDFASGTWSKHPLPDGRRLVDLQVSPNGLLSVETIKGRMNMFGNAYVSNDDGRTWTEAGSNLKVIRSPVLQLPDGTMLMYASVDTFGKVELQASRDGGKTWTPRPPHEYARMMAALKSGTVLLYDQGDSGVLTIRSSQDGGATWTQEYTTFDSNILELRMPR</sequence>
<feature type="chain" id="PRO_5044618080" description="Exo-alpha-sialidase" evidence="1">
    <location>
        <begin position="32"/>
        <end position="532"/>
    </location>
</feature>
<reference evidence="3 4" key="1">
    <citation type="journal article" date="2015" name="Stand. Genomic Sci.">
        <title>Genomic Encyclopedia of Bacterial and Archaeal Type Strains, Phase III: the genomes of soil and plant-associated and newly described type strains.</title>
        <authorList>
            <person name="Whitman W.B."/>
            <person name="Woyke T."/>
            <person name="Klenk H.P."/>
            <person name="Zhou Y."/>
            <person name="Lilburn T.G."/>
            <person name="Beck B.J."/>
            <person name="De Vos P."/>
            <person name="Vandamme P."/>
            <person name="Eisen J.A."/>
            <person name="Garrity G."/>
            <person name="Hugenholtz P."/>
            <person name="Kyrpides N.C."/>
        </authorList>
    </citation>
    <scope>NUCLEOTIDE SEQUENCE [LARGE SCALE GENOMIC DNA]</scope>
    <source>
        <strain evidence="3 4">CGMCC 1.10685</strain>
    </source>
</reference>
<proteinExistence type="predicted"/>
<dbReference type="SUPFAM" id="SSF110296">
    <property type="entry name" value="Oligoxyloglucan reducing end-specific cellobiohydrolase"/>
    <property type="match status" value="1"/>
</dbReference>
<evidence type="ECO:0000256" key="1">
    <source>
        <dbReference type="SAM" id="SignalP"/>
    </source>
</evidence>
<organism evidence="3 4">
    <name type="scientific">Pseudoduganella flava</name>
    <dbReference type="NCBI Taxonomy" id="871742"/>
    <lineage>
        <taxon>Bacteria</taxon>
        <taxon>Pseudomonadati</taxon>
        <taxon>Pseudomonadota</taxon>
        <taxon>Betaproteobacteria</taxon>
        <taxon>Burkholderiales</taxon>
        <taxon>Oxalobacteraceae</taxon>
        <taxon>Telluria group</taxon>
        <taxon>Pseudoduganella</taxon>
    </lineage>
</organism>
<keyword evidence="1" id="KW-0732">Signal</keyword>
<dbReference type="InterPro" id="IPR036278">
    <property type="entry name" value="Sialidase_sf"/>
</dbReference>
<dbReference type="EMBL" id="VLKW01000002">
    <property type="protein sequence ID" value="TWI50115.1"/>
    <property type="molecule type" value="Genomic_DNA"/>
</dbReference>
<feature type="signal peptide" evidence="1">
    <location>
        <begin position="1"/>
        <end position="31"/>
    </location>
</feature>
<evidence type="ECO:0000313" key="5">
    <source>
        <dbReference type="Proteomes" id="UP000437862"/>
    </source>
</evidence>
<gene>
    <name evidence="2" type="ORF">GO485_04275</name>
    <name evidence="3" type="ORF">IP92_01344</name>
</gene>
<name>A0A562Q0A2_9BURK</name>
<dbReference type="OrthoDB" id="9153227at2"/>